<feature type="region of interest" description="Disordered" evidence="1">
    <location>
        <begin position="1011"/>
        <end position="1031"/>
    </location>
</feature>
<feature type="compositionally biased region" description="Basic and acidic residues" evidence="1">
    <location>
        <begin position="576"/>
        <end position="599"/>
    </location>
</feature>
<dbReference type="Gene3D" id="2.60.200.20">
    <property type="match status" value="1"/>
</dbReference>
<evidence type="ECO:0000259" key="3">
    <source>
        <dbReference type="PROSITE" id="PS50097"/>
    </source>
</evidence>
<feature type="compositionally biased region" description="Basic and acidic residues" evidence="1">
    <location>
        <begin position="659"/>
        <end position="677"/>
    </location>
</feature>
<proteinExistence type="predicted"/>
<evidence type="ECO:0000313" key="5">
    <source>
        <dbReference type="EMBL" id="SSX30721.1"/>
    </source>
</evidence>
<sequence>MFRQNYETKVKSIEKTMISIQFNNNNFHLQEIIQKAFNQSLGCDIVLKIGPNLQEFKCHQSILSFSSDFLSKLILIAHEKHKDPILILPEFDPVIIEMVLAYIYSGEINLPNNLIKTFCETCSLLEIKGIVEQQYKLLDYIETLNADHPQERIKDEIVTEYTIIPSSEPQNEEMEDDDDSQNQDEYEHIEMSDDTSLMEEEYVMEDELSNSNQVLGPICVQEQSVSIPKPIVIQKVNEKSNVSPPKKVRLKSDTTPLIKTRNLMKLEKFQFAFNEIEGSVGNWKHARLLADGTANINAVNVQYFKERLEICTSKIYENVHIEDTNFVKYKVRMYFCPDPVRLKAVVECLLCEKTIQVSYKHKNVFISGMSNTGVKFRRKFQSEFVYKQFCLHILTTAVNIRFLNTHQICMYIKKLHQIIQRQQFHLKKPKNISKKKPKVSEKVEKPIPNATPKPCEEEDREKQVTSFLDEIKSAATEGWIQQMGMIYEPTSGMYYHPTTGYYYNAQYNLYYDGNTGTYLKYNEESFAYEFYSKVDTSAGGGLATKSSDKAKHDDDQPHHLDYEPRGQQRRRRRSRSRSDSDSLDEFGRSRPKRAVIERKEKRRHRSRSSSVEHKSRHRSRSSSIERRRRHRSRERRRERSRSLSRDDRHRSRRGYKNRSSRDRKSSKSRKRYESPDKNRKRRSHSKHLSSMEEGELSGASDANSSVHSNNGDDSNKPTKEFKHPRKDIAAKYPPSLRLIIKETDLKEKLKVGSLFIIPYTGGSLGREGSHDIIIPDLNVSKSHLKFSYNQDKDRYECIDVGSRNGTILNGKRMSEAGVESKHIRLKHDSIIELNKTKILCHIHEGHTTCDKCEPGIIQKAEETVPTNVSVEIMSHKEALKQLQKRYGLENEKYVEDPKEKSQASSNYKDRAGHRRKTVGSSHHNEKTVVASVDTSISSANKGFKLLSKLGWSEGQTLGKSNEGILEPIGIVSNPGTTGLGCEDKSQIAPIKFKDKRKAEILAKTQQRFANSGINSDSTNISNVLKDDDDSD</sequence>
<feature type="compositionally biased region" description="Basic and acidic residues" evidence="1">
    <location>
        <begin position="713"/>
        <end position="728"/>
    </location>
</feature>
<dbReference type="SMART" id="SM00443">
    <property type="entry name" value="G_patch"/>
    <property type="match status" value="1"/>
</dbReference>
<dbReference type="AlphaFoldDB" id="A0A336MMB6"/>
<dbReference type="InterPro" id="IPR000210">
    <property type="entry name" value="BTB/POZ_dom"/>
</dbReference>
<feature type="domain" description="BTB" evidence="3">
    <location>
        <begin position="43"/>
        <end position="112"/>
    </location>
</feature>
<dbReference type="PROSITE" id="PS50097">
    <property type="entry name" value="BTB"/>
    <property type="match status" value="1"/>
</dbReference>
<reference evidence="5" key="1">
    <citation type="submission" date="2018-07" db="EMBL/GenBank/DDBJ databases">
        <authorList>
            <person name="Quirk P.G."/>
            <person name="Krulwich T.A."/>
        </authorList>
    </citation>
    <scope>NUCLEOTIDE SEQUENCE</scope>
</reference>
<dbReference type="Pfam" id="PF00651">
    <property type="entry name" value="BTB"/>
    <property type="match status" value="1"/>
</dbReference>
<dbReference type="Gene3D" id="3.30.710.10">
    <property type="entry name" value="Potassium Channel Kv1.1, Chain A"/>
    <property type="match status" value="1"/>
</dbReference>
<dbReference type="SUPFAM" id="SSF54695">
    <property type="entry name" value="POZ domain"/>
    <property type="match status" value="1"/>
</dbReference>
<name>A0A336MMB6_CULSO</name>
<dbReference type="InterPro" id="IPR008984">
    <property type="entry name" value="SMAD_FHA_dom_sf"/>
</dbReference>
<feature type="region of interest" description="Disordered" evidence="1">
    <location>
        <begin position="542"/>
        <end position="728"/>
    </location>
</feature>
<dbReference type="Pfam" id="PF01585">
    <property type="entry name" value="G-patch"/>
    <property type="match status" value="1"/>
</dbReference>
<dbReference type="InterPro" id="IPR000253">
    <property type="entry name" value="FHA_dom"/>
</dbReference>
<feature type="compositionally biased region" description="Polar residues" evidence="1">
    <location>
        <begin position="1011"/>
        <end position="1022"/>
    </location>
</feature>
<protein>
    <submittedName>
        <fullName evidence="5">CSON002804 protein</fullName>
    </submittedName>
</protein>
<feature type="domain" description="G-patch" evidence="4">
    <location>
        <begin position="938"/>
        <end position="984"/>
    </location>
</feature>
<feature type="region of interest" description="Disordered" evidence="1">
    <location>
        <begin position="891"/>
        <end position="926"/>
    </location>
</feature>
<feature type="compositionally biased region" description="Basic residues" evidence="1">
    <location>
        <begin position="614"/>
        <end position="634"/>
    </location>
</feature>
<feature type="region of interest" description="Disordered" evidence="1">
    <location>
        <begin position="164"/>
        <end position="183"/>
    </location>
</feature>
<dbReference type="GO" id="GO:0003676">
    <property type="term" value="F:nucleic acid binding"/>
    <property type="evidence" value="ECO:0007669"/>
    <property type="project" value="InterPro"/>
</dbReference>
<accession>A0A336MMB6</accession>
<dbReference type="Pfam" id="PF00498">
    <property type="entry name" value="FHA"/>
    <property type="match status" value="1"/>
</dbReference>
<dbReference type="InterPro" id="IPR000467">
    <property type="entry name" value="G_patch_dom"/>
</dbReference>
<dbReference type="InterPro" id="IPR035624">
    <property type="entry name" value="AGGF1_OCRE"/>
</dbReference>
<dbReference type="InterPro" id="IPR053027">
    <property type="entry name" value="AGGF1"/>
</dbReference>
<dbReference type="PANTHER" id="PTHR23106:SF24">
    <property type="entry name" value="ANGIOGENIC FACTOR WITH G PATCH AND FHA DOMAINS 1"/>
    <property type="match status" value="1"/>
</dbReference>
<dbReference type="SMART" id="SM00225">
    <property type="entry name" value="BTB"/>
    <property type="match status" value="1"/>
</dbReference>
<dbReference type="EMBL" id="UFQT01001474">
    <property type="protein sequence ID" value="SSX30721.1"/>
    <property type="molecule type" value="Genomic_DNA"/>
</dbReference>
<feature type="compositionally biased region" description="Basic and acidic residues" evidence="1">
    <location>
        <begin position="635"/>
        <end position="649"/>
    </location>
</feature>
<feature type="compositionally biased region" description="Basic residues" evidence="1">
    <location>
        <begin position="678"/>
        <end position="687"/>
    </location>
</feature>
<feature type="region of interest" description="Disordered" evidence="1">
    <location>
        <begin position="432"/>
        <end position="459"/>
    </location>
</feature>
<evidence type="ECO:0000259" key="2">
    <source>
        <dbReference type="PROSITE" id="PS50006"/>
    </source>
</evidence>
<feature type="compositionally biased region" description="Basic and acidic residues" evidence="1">
    <location>
        <begin position="891"/>
        <end position="901"/>
    </location>
</feature>
<dbReference type="Pfam" id="PF17780">
    <property type="entry name" value="OCRE"/>
    <property type="match status" value="1"/>
</dbReference>
<dbReference type="PROSITE" id="PS50006">
    <property type="entry name" value="FHA_DOMAIN"/>
    <property type="match status" value="1"/>
</dbReference>
<feature type="compositionally biased region" description="Basic and acidic residues" evidence="1">
    <location>
        <begin position="546"/>
        <end position="566"/>
    </location>
</feature>
<evidence type="ECO:0000256" key="1">
    <source>
        <dbReference type="SAM" id="MobiDB-lite"/>
    </source>
</evidence>
<feature type="compositionally biased region" description="Polar residues" evidence="1">
    <location>
        <begin position="700"/>
        <end position="712"/>
    </location>
</feature>
<gene>
    <name evidence="5" type="primary">CSON002804</name>
</gene>
<feature type="compositionally biased region" description="Acidic residues" evidence="1">
    <location>
        <begin position="170"/>
        <end position="183"/>
    </location>
</feature>
<dbReference type="PROSITE" id="PS50174">
    <property type="entry name" value="G_PATCH"/>
    <property type="match status" value="1"/>
</dbReference>
<evidence type="ECO:0000259" key="4">
    <source>
        <dbReference type="PROSITE" id="PS50174"/>
    </source>
</evidence>
<dbReference type="SUPFAM" id="SSF49879">
    <property type="entry name" value="SMAD/FHA domain"/>
    <property type="match status" value="1"/>
</dbReference>
<feature type="domain" description="FHA" evidence="2">
    <location>
        <begin position="762"/>
        <end position="813"/>
    </location>
</feature>
<dbReference type="VEuPathDB" id="VectorBase:CSON002804"/>
<dbReference type="SMART" id="SM00240">
    <property type="entry name" value="FHA"/>
    <property type="match status" value="1"/>
</dbReference>
<dbReference type="CDD" id="cd16164">
    <property type="entry name" value="OCRE_VG5Q"/>
    <property type="match status" value="1"/>
</dbReference>
<dbReference type="InterPro" id="IPR041591">
    <property type="entry name" value="OCRE"/>
</dbReference>
<dbReference type="PANTHER" id="PTHR23106">
    <property type="entry name" value="ANGIOGENIC FACTOR WITH G PATCH AND FHA DOMAINS 1"/>
    <property type="match status" value="1"/>
</dbReference>
<organism evidence="5">
    <name type="scientific">Culicoides sonorensis</name>
    <name type="common">Biting midge</name>
    <dbReference type="NCBI Taxonomy" id="179676"/>
    <lineage>
        <taxon>Eukaryota</taxon>
        <taxon>Metazoa</taxon>
        <taxon>Ecdysozoa</taxon>
        <taxon>Arthropoda</taxon>
        <taxon>Hexapoda</taxon>
        <taxon>Insecta</taxon>
        <taxon>Pterygota</taxon>
        <taxon>Neoptera</taxon>
        <taxon>Endopterygota</taxon>
        <taxon>Diptera</taxon>
        <taxon>Nematocera</taxon>
        <taxon>Chironomoidea</taxon>
        <taxon>Ceratopogonidae</taxon>
        <taxon>Ceratopogoninae</taxon>
        <taxon>Culicoides</taxon>
        <taxon>Monoculicoides</taxon>
    </lineage>
</organism>
<dbReference type="InterPro" id="IPR011333">
    <property type="entry name" value="SKP1/BTB/POZ_sf"/>
</dbReference>